<evidence type="ECO:0000313" key="2">
    <source>
        <dbReference type="EMBL" id="GGL02932.1"/>
    </source>
</evidence>
<sequence length="43" mass="4634">MDSAESGVVRESADPGRFAQEVTDEPDHGGAFVVLIGYRRPTN</sequence>
<organism evidence="2 3">
    <name type="scientific">Streptomyces flaveus</name>
    <dbReference type="NCBI Taxonomy" id="66370"/>
    <lineage>
        <taxon>Bacteria</taxon>
        <taxon>Bacillati</taxon>
        <taxon>Actinomycetota</taxon>
        <taxon>Actinomycetes</taxon>
        <taxon>Kitasatosporales</taxon>
        <taxon>Streptomycetaceae</taxon>
        <taxon>Streptomyces</taxon>
        <taxon>Streptomyces aurantiacus group</taxon>
    </lineage>
</organism>
<evidence type="ECO:0000256" key="1">
    <source>
        <dbReference type="SAM" id="MobiDB-lite"/>
    </source>
</evidence>
<reference evidence="2" key="2">
    <citation type="submission" date="2020-09" db="EMBL/GenBank/DDBJ databases">
        <authorList>
            <person name="Sun Q."/>
            <person name="Ohkuma M."/>
        </authorList>
    </citation>
    <scope>NUCLEOTIDE SEQUENCE</scope>
    <source>
        <strain evidence="2">JCM 3035</strain>
    </source>
</reference>
<dbReference type="Proteomes" id="UP000637788">
    <property type="component" value="Unassembled WGS sequence"/>
</dbReference>
<reference evidence="2" key="1">
    <citation type="journal article" date="2014" name="Int. J. Syst. Evol. Microbiol.">
        <title>Complete genome sequence of Corynebacterium casei LMG S-19264T (=DSM 44701T), isolated from a smear-ripened cheese.</title>
        <authorList>
            <consortium name="US DOE Joint Genome Institute (JGI-PGF)"/>
            <person name="Walter F."/>
            <person name="Albersmeier A."/>
            <person name="Kalinowski J."/>
            <person name="Ruckert C."/>
        </authorList>
    </citation>
    <scope>NUCLEOTIDE SEQUENCE</scope>
    <source>
        <strain evidence="2">JCM 3035</strain>
    </source>
</reference>
<feature type="region of interest" description="Disordered" evidence="1">
    <location>
        <begin position="1"/>
        <end position="25"/>
    </location>
</feature>
<protein>
    <submittedName>
        <fullName evidence="2">Uncharacterized protein</fullName>
    </submittedName>
</protein>
<keyword evidence="3" id="KW-1185">Reference proteome</keyword>
<accession>A0A917RE22</accession>
<proteinExistence type="predicted"/>
<dbReference type="AlphaFoldDB" id="A0A917RE22"/>
<gene>
    <name evidence="2" type="ORF">GCM10010094_74650</name>
</gene>
<name>A0A917RE22_9ACTN</name>
<evidence type="ECO:0000313" key="3">
    <source>
        <dbReference type="Proteomes" id="UP000637788"/>
    </source>
</evidence>
<dbReference type="EMBL" id="BMPQ01000029">
    <property type="protein sequence ID" value="GGL02932.1"/>
    <property type="molecule type" value="Genomic_DNA"/>
</dbReference>
<comment type="caution">
    <text evidence="2">The sequence shown here is derived from an EMBL/GenBank/DDBJ whole genome shotgun (WGS) entry which is preliminary data.</text>
</comment>